<keyword evidence="7" id="KW-0413">Isomerase</keyword>
<keyword evidence="4 11" id="KW-0347">Helicase</keyword>
<dbReference type="PANTHER" id="PTHR11070:SF2">
    <property type="entry name" value="ATP-DEPENDENT DNA HELICASE SRS2"/>
    <property type="match status" value="1"/>
</dbReference>
<evidence type="ECO:0000256" key="10">
    <source>
        <dbReference type="ARBA" id="ARBA00048988"/>
    </source>
</evidence>
<evidence type="ECO:0000256" key="8">
    <source>
        <dbReference type="ARBA" id="ARBA00034617"/>
    </source>
</evidence>
<evidence type="ECO:0000256" key="6">
    <source>
        <dbReference type="ARBA" id="ARBA00023125"/>
    </source>
</evidence>
<feature type="domain" description="UvrD-like helicase ATP-binding" evidence="13">
    <location>
        <begin position="11"/>
        <end position="279"/>
    </location>
</feature>
<dbReference type="Pfam" id="PF21196">
    <property type="entry name" value="PcrA_UvrD_tudor"/>
    <property type="match status" value="1"/>
</dbReference>
<dbReference type="Gene3D" id="3.40.50.300">
    <property type="entry name" value="P-loop containing nucleotide triphosphate hydrolases"/>
    <property type="match status" value="2"/>
</dbReference>
<dbReference type="PROSITE" id="PS51217">
    <property type="entry name" value="UVRD_HELICASE_CTER"/>
    <property type="match status" value="1"/>
</dbReference>
<evidence type="ECO:0000256" key="12">
    <source>
        <dbReference type="SAM" id="Coils"/>
    </source>
</evidence>
<evidence type="ECO:0000256" key="2">
    <source>
        <dbReference type="ARBA" id="ARBA00022741"/>
    </source>
</evidence>
<dbReference type="InterPro" id="IPR000212">
    <property type="entry name" value="DNA_helicase_UvrD/REP"/>
</dbReference>
<dbReference type="Gene3D" id="1.10.486.10">
    <property type="entry name" value="PCRA, domain 4"/>
    <property type="match status" value="1"/>
</dbReference>
<keyword evidence="3 11" id="KW-0378">Hydrolase</keyword>
<evidence type="ECO:0000259" key="14">
    <source>
        <dbReference type="PROSITE" id="PS51217"/>
    </source>
</evidence>
<dbReference type="CDD" id="cd17932">
    <property type="entry name" value="DEXQc_UvrD"/>
    <property type="match status" value="1"/>
</dbReference>
<evidence type="ECO:0000256" key="5">
    <source>
        <dbReference type="ARBA" id="ARBA00022840"/>
    </source>
</evidence>
<gene>
    <name evidence="15" type="primary">pcrA</name>
    <name evidence="15" type="ORF">NCTC10138_00038</name>
</gene>
<dbReference type="Pfam" id="PF00580">
    <property type="entry name" value="UvrD-helicase"/>
    <property type="match status" value="1"/>
</dbReference>
<dbReference type="RefSeq" id="WP_035375739.1">
    <property type="nucleotide sequence ID" value="NZ_LR215048.1"/>
</dbReference>
<dbReference type="GO" id="GO:0005524">
    <property type="term" value="F:ATP binding"/>
    <property type="evidence" value="ECO:0007669"/>
    <property type="project" value="UniProtKB-UniRule"/>
</dbReference>
<sequence>MNDKKLDYEISRLNNNQRKAVIHENGPLFVVAGAGTGKTKTLTTRIAYLIEKMNVDPNRILGVTFTNKAAKEIRHRVNDLIYPNQMGAWLYTFHAFGLRVLRENAVNLNLGYKNDFTVIDEDDALAIIRDIIKKQNIDAKKYPPRMIKNFISNEKTFIRNIDDEVVRDVYDRYKLELIKEQLMDFDDLIVYTNKLFKENLLVRTKYQTLFTHILIDEFQDTDKVQYEIIKLLNNENTFVVGDPDQSIYAFRGARYENNQLFVKEFGAEVIVLDENYRSTNNILKAANKLIKNNNSRTTDKNLVSSFGDGVPIVVHLASDDFDEVRTVTNEIINLTSHKYNYEDIAVLYRNNHLSRLFEHSFMQTQIPYIIYGGISFYERKEVKDILAYLKVVVDTNSNFYLKRIINTPTRGIGNVTINKLEEYANFNNMSMFDAIDYVKFSAKTANSLKEFKNIINELKEKIEETKELVNIIDVLFVGSGYYEFLKEETDDKAKERKENIMELKNVFRQGDWNYEGNNIEKIKQILDELALYTDHDKDNQDLNVVKLATVHQVKGLEFKVVFVVALEDGLFPSDRSYMDPFELEEERRIFYVAITRAKERLYVTNTQRRMVYGQIKNNIPSVFLREIKNDEEKILPKKYSRETINKNTSSDDFKSGDIVVHDSFGKGVVVEVKDDIITIAFNVEYGIKKLLKNHPSIKKEI</sequence>
<dbReference type="GO" id="GO:0043138">
    <property type="term" value="F:3'-5' DNA helicase activity"/>
    <property type="evidence" value="ECO:0007669"/>
    <property type="project" value="UniProtKB-EC"/>
</dbReference>
<keyword evidence="2 11" id="KW-0547">Nucleotide-binding</keyword>
<dbReference type="KEGG" id="aaxa:NCTC10138_00038"/>
<dbReference type="Gene3D" id="1.10.10.160">
    <property type="match status" value="1"/>
</dbReference>
<dbReference type="GO" id="GO:0016887">
    <property type="term" value="F:ATP hydrolysis activity"/>
    <property type="evidence" value="ECO:0007669"/>
    <property type="project" value="RHEA"/>
</dbReference>
<evidence type="ECO:0000259" key="13">
    <source>
        <dbReference type="PROSITE" id="PS51198"/>
    </source>
</evidence>
<name>A0A449BB81_HAPAX</name>
<evidence type="ECO:0000313" key="15">
    <source>
        <dbReference type="EMBL" id="VEU79591.1"/>
    </source>
</evidence>
<dbReference type="PROSITE" id="PS51198">
    <property type="entry name" value="UVRD_HELICASE_ATP_BIND"/>
    <property type="match status" value="1"/>
</dbReference>
<evidence type="ECO:0000256" key="9">
    <source>
        <dbReference type="ARBA" id="ARBA00034808"/>
    </source>
</evidence>
<dbReference type="AlphaFoldDB" id="A0A449BB81"/>
<keyword evidence="6" id="KW-0238">DNA-binding</keyword>
<dbReference type="InterPro" id="IPR014016">
    <property type="entry name" value="UvrD-like_ATP-bd"/>
</dbReference>
<dbReference type="GO" id="GO:0005829">
    <property type="term" value="C:cytosol"/>
    <property type="evidence" value="ECO:0007669"/>
    <property type="project" value="TreeGrafter"/>
</dbReference>
<dbReference type="InterPro" id="IPR027417">
    <property type="entry name" value="P-loop_NTPase"/>
</dbReference>
<dbReference type="Proteomes" id="UP000289841">
    <property type="component" value="Chromosome"/>
</dbReference>
<accession>A0A449BB81</accession>
<dbReference type="SUPFAM" id="SSF52540">
    <property type="entry name" value="P-loop containing nucleoside triphosphate hydrolases"/>
    <property type="match status" value="1"/>
</dbReference>
<keyword evidence="5 11" id="KW-0067">ATP-binding</keyword>
<evidence type="ECO:0000256" key="7">
    <source>
        <dbReference type="ARBA" id="ARBA00023235"/>
    </source>
</evidence>
<dbReference type="EC" id="5.6.2.4" evidence="9"/>
<feature type="coiled-coil region" evidence="12">
    <location>
        <begin position="441"/>
        <end position="506"/>
    </location>
</feature>
<evidence type="ECO:0000256" key="3">
    <source>
        <dbReference type="ARBA" id="ARBA00022801"/>
    </source>
</evidence>
<dbReference type="InterPro" id="IPR014017">
    <property type="entry name" value="DNA_helicase_UvrD-like_C"/>
</dbReference>
<feature type="domain" description="UvrD-like helicase C-terminal" evidence="14">
    <location>
        <begin position="280"/>
        <end position="555"/>
    </location>
</feature>
<protein>
    <recommendedName>
        <fullName evidence="9">DNA 3'-5' helicase</fullName>
        <ecNumber evidence="9">5.6.2.4</ecNumber>
    </recommendedName>
</protein>
<dbReference type="GO" id="GO:0000725">
    <property type="term" value="P:recombinational repair"/>
    <property type="evidence" value="ECO:0007669"/>
    <property type="project" value="TreeGrafter"/>
</dbReference>
<dbReference type="Pfam" id="PF13361">
    <property type="entry name" value="UvrD_C"/>
    <property type="match status" value="1"/>
</dbReference>
<feature type="binding site" evidence="11">
    <location>
        <begin position="32"/>
        <end position="39"/>
    </location>
    <ligand>
        <name>ATP</name>
        <dbReference type="ChEBI" id="CHEBI:30616"/>
    </ligand>
</feature>
<dbReference type="EMBL" id="LR215048">
    <property type="protein sequence ID" value="VEU79591.1"/>
    <property type="molecule type" value="Genomic_DNA"/>
</dbReference>
<keyword evidence="16" id="KW-1185">Reference proteome</keyword>
<dbReference type="STRING" id="1278311.GCA_000428705_01025"/>
<comment type="catalytic activity">
    <reaction evidence="10">
        <text>ATP + H2O = ADP + phosphate + H(+)</text>
        <dbReference type="Rhea" id="RHEA:13065"/>
        <dbReference type="ChEBI" id="CHEBI:15377"/>
        <dbReference type="ChEBI" id="CHEBI:15378"/>
        <dbReference type="ChEBI" id="CHEBI:30616"/>
        <dbReference type="ChEBI" id="CHEBI:43474"/>
        <dbReference type="ChEBI" id="CHEBI:456216"/>
        <dbReference type="EC" id="5.6.2.4"/>
    </reaction>
</comment>
<comment type="catalytic activity">
    <reaction evidence="8">
        <text>Couples ATP hydrolysis with the unwinding of duplex DNA by translocating in the 3'-5' direction.</text>
        <dbReference type="EC" id="5.6.2.4"/>
    </reaction>
</comment>
<proteinExistence type="inferred from homology"/>
<keyword evidence="12" id="KW-0175">Coiled coil</keyword>
<organism evidence="15 16">
    <name type="scientific">Haploplasma axanthum</name>
    <name type="common">Acholeplasma axanthum</name>
    <dbReference type="NCBI Taxonomy" id="29552"/>
    <lineage>
        <taxon>Bacteria</taxon>
        <taxon>Bacillati</taxon>
        <taxon>Mycoplasmatota</taxon>
        <taxon>Mollicutes</taxon>
        <taxon>Acholeplasmatales</taxon>
        <taxon>Acholeplasmataceae</taxon>
        <taxon>Haploplasma</taxon>
    </lineage>
</organism>
<dbReference type="InterPro" id="IPR013986">
    <property type="entry name" value="DExx_box_DNA_helicase_dom_sf"/>
</dbReference>
<evidence type="ECO:0000256" key="4">
    <source>
        <dbReference type="ARBA" id="ARBA00022806"/>
    </source>
</evidence>
<comment type="similarity">
    <text evidence="1">Belongs to the helicase family. UvrD subfamily.</text>
</comment>
<dbReference type="GO" id="GO:0003677">
    <property type="term" value="F:DNA binding"/>
    <property type="evidence" value="ECO:0007669"/>
    <property type="project" value="UniProtKB-KW"/>
</dbReference>
<reference evidence="15 16" key="1">
    <citation type="submission" date="2019-01" db="EMBL/GenBank/DDBJ databases">
        <authorList>
            <consortium name="Pathogen Informatics"/>
        </authorList>
    </citation>
    <scope>NUCLEOTIDE SEQUENCE [LARGE SCALE GENOMIC DNA]</scope>
    <source>
        <strain evidence="15 16">NCTC10138</strain>
    </source>
</reference>
<evidence type="ECO:0000256" key="1">
    <source>
        <dbReference type="ARBA" id="ARBA00009922"/>
    </source>
</evidence>
<evidence type="ECO:0000256" key="11">
    <source>
        <dbReference type="PROSITE-ProRule" id="PRU00560"/>
    </source>
</evidence>
<dbReference type="CDD" id="cd18807">
    <property type="entry name" value="SF1_C_UvrD"/>
    <property type="match status" value="1"/>
</dbReference>
<dbReference type="OrthoDB" id="9810135at2"/>
<dbReference type="PANTHER" id="PTHR11070">
    <property type="entry name" value="UVRD / RECB / PCRA DNA HELICASE FAMILY MEMBER"/>
    <property type="match status" value="1"/>
</dbReference>
<evidence type="ECO:0000313" key="16">
    <source>
        <dbReference type="Proteomes" id="UP000289841"/>
    </source>
</evidence>